<evidence type="ECO:0000256" key="1">
    <source>
        <dbReference type="SAM" id="MobiDB-lite"/>
    </source>
</evidence>
<organism evidence="2 3">
    <name type="scientific">Massilia horti</name>
    <dbReference type="NCBI Taxonomy" id="2562153"/>
    <lineage>
        <taxon>Bacteria</taxon>
        <taxon>Pseudomonadati</taxon>
        <taxon>Pseudomonadota</taxon>
        <taxon>Betaproteobacteria</taxon>
        <taxon>Burkholderiales</taxon>
        <taxon>Oxalobacteraceae</taxon>
        <taxon>Telluria group</taxon>
        <taxon>Massilia</taxon>
    </lineage>
</organism>
<feature type="region of interest" description="Disordered" evidence="1">
    <location>
        <begin position="66"/>
        <end position="89"/>
    </location>
</feature>
<gene>
    <name evidence="2" type="ORF">E4O92_18055</name>
</gene>
<sequence>MATIRLGAALLLVLLVGGCVSPAPRFDARFGESVRANLAAQVANPAASANANPVRGIDGRAARGAQERYEKSFAQPESAPAALVSSMGK</sequence>
<reference evidence="2 3" key="1">
    <citation type="submission" date="2019-03" db="EMBL/GenBank/DDBJ databases">
        <title>Draft genome of Massilia hortus sp. nov., a novel bacterial species of the Oxalobacteraceae family.</title>
        <authorList>
            <person name="Peta V."/>
            <person name="Raths R."/>
            <person name="Bucking H."/>
        </authorList>
    </citation>
    <scope>NUCLEOTIDE SEQUENCE [LARGE SCALE GENOMIC DNA]</scope>
    <source>
        <strain evidence="2 3">ONC3</strain>
    </source>
</reference>
<dbReference type="PROSITE" id="PS51257">
    <property type="entry name" value="PROKAR_LIPOPROTEIN"/>
    <property type="match status" value="1"/>
</dbReference>
<dbReference type="AlphaFoldDB" id="A0A4Y9SYB4"/>
<name>A0A4Y9SYB4_9BURK</name>
<evidence type="ECO:0000313" key="2">
    <source>
        <dbReference type="EMBL" id="TFW29726.1"/>
    </source>
</evidence>
<dbReference type="OrthoDB" id="8537668at2"/>
<accession>A0A4Y9SYB4</accession>
<protein>
    <recommendedName>
        <fullName evidence="4">Lipoprotein</fullName>
    </recommendedName>
</protein>
<evidence type="ECO:0008006" key="4">
    <source>
        <dbReference type="Google" id="ProtNLM"/>
    </source>
</evidence>
<dbReference type="RefSeq" id="WP_135191043.1">
    <property type="nucleotide sequence ID" value="NZ_SPUM01000121.1"/>
</dbReference>
<proteinExistence type="predicted"/>
<dbReference type="Proteomes" id="UP000297258">
    <property type="component" value="Unassembled WGS sequence"/>
</dbReference>
<comment type="caution">
    <text evidence="2">The sequence shown here is derived from an EMBL/GenBank/DDBJ whole genome shotgun (WGS) entry which is preliminary data.</text>
</comment>
<evidence type="ECO:0000313" key="3">
    <source>
        <dbReference type="Proteomes" id="UP000297258"/>
    </source>
</evidence>
<keyword evidence="3" id="KW-1185">Reference proteome</keyword>
<dbReference type="EMBL" id="SPUM01000121">
    <property type="protein sequence ID" value="TFW29726.1"/>
    <property type="molecule type" value="Genomic_DNA"/>
</dbReference>